<feature type="region of interest" description="Disordered" evidence="2">
    <location>
        <begin position="1051"/>
        <end position="1070"/>
    </location>
</feature>
<dbReference type="InterPro" id="IPR050135">
    <property type="entry name" value="dGTPase-like"/>
</dbReference>
<dbReference type="Gene3D" id="1.10.3210.10">
    <property type="entry name" value="Hypothetical protein af1432"/>
    <property type="match status" value="1"/>
</dbReference>
<evidence type="ECO:0000313" key="5">
    <source>
        <dbReference type="Proteomes" id="UP001501920"/>
    </source>
</evidence>
<sequence length="1070" mass="124643">MEDKNKQAVKKEKEPPKIFNDSVHGHIEMPPLLVKIIDTPEFQRLRNIKQLGGGYYVYPGASHNRFEHSIGVAHLAGQLVKSLKAHQGLNITKQDEVCVQIAGLCHDLGHGPFSHAFEKFMKELNPHSQWKHEQQSVKIFKHLNTKHQLGLGMEDVNLIADLINSSAKEVPQHEQSAKMFEDLKKQMKNDIKDDTLTDEYFSLIADLIIPSEIPKYEQSAKMFEELKKQMKNDLKDDALTDECFSLIKDLIIPFQTDRYLYEIVANSRTGIDVDKMDYFSRDCHHLGMKCNFSHERYMKFARVCTDKNEEPQICMRDKEAINMYELFHIRNLLHHNAYQHRVVKAVELMIVDALKKAENTFKISSQVNNLQKYVTLTDDILQQIQCSESTDSDLKEAQEIIDRISERKFYKFIGAKIFEPEDLKHLGTKDQDQKTVEVWLKNVEKRLGDQSRDLENFEALDNFQKTLKTWLTKTGEMPSDLALHKKALYQYQKKLEVWLKNEKKKLKSLGLKESEALNHFQKNLKILLEKKDGGQSIIKDSYQEKLKTWLESLKYNKLSLDPKFVKAGDEFQKTMEEMPSRQSLNPELAKVVKMLETWLENEGKRQSDADYVKVVKTLVAWLKNEEKMFVGQSLNPEFIEVVDQFQKTLEAWLKNEKKPDRQSLNPELKEVVKILKTWLKNNEKTHGSQPLDTKFVNVVAWLKYVEESESLNTENFEVVPINFSYGMKEKNPIDALRFYRKNDPDTPVQLSKDEVSYLLPEKFAEIKVMVFYKGLNTAVENLTKKHIIEFWNDLKPASAVVHNPSIYMDLSDVKPDLLQRFRHSAEDIIKKFSKQGSSKIIAEKIFKTEEVKHLDNDKQRKEKVEAWLKSIQETYGYQLKFTADDFEVVKYSLPDKPDSTKVLLLYKGLPENNTEKFWEEVLKDLKDKELISALVKKTITYVNLIDGKPMAIICLLISAGHGIIEELLKQGFFIFEEKIFKAEHLKHLQSDDQWKEMLKAWFKNVQKKAVDAADFKVVSYTLPSRPDFVNVMLFCKGLHKEETEKFWTKCEIPGDQQEAPPSKRPKKTEN</sequence>
<reference evidence="4" key="3">
    <citation type="submission" date="2025-09" db="UniProtKB">
        <authorList>
            <consortium name="Ensembl"/>
        </authorList>
    </citation>
    <scope>IDENTIFICATION</scope>
</reference>
<evidence type="ECO:0000256" key="1">
    <source>
        <dbReference type="ARBA" id="ARBA00005776"/>
    </source>
</evidence>
<dbReference type="CDD" id="cd00077">
    <property type="entry name" value="HDc"/>
    <property type="match status" value="1"/>
</dbReference>
<reference evidence="4" key="2">
    <citation type="submission" date="2025-08" db="UniProtKB">
        <authorList>
            <consortium name="Ensembl"/>
        </authorList>
    </citation>
    <scope>IDENTIFICATION</scope>
</reference>
<evidence type="ECO:0000256" key="2">
    <source>
        <dbReference type="SAM" id="MobiDB-lite"/>
    </source>
</evidence>
<evidence type="ECO:0000259" key="3">
    <source>
        <dbReference type="PROSITE" id="PS51831"/>
    </source>
</evidence>
<feature type="region of interest" description="Disordered" evidence="2">
    <location>
        <begin position="1"/>
        <end position="21"/>
    </location>
</feature>
<dbReference type="PANTHER" id="PTHR11373">
    <property type="entry name" value="DEOXYNUCLEOSIDE TRIPHOSPHATE TRIPHOSPHOHYDROLASE"/>
    <property type="match status" value="1"/>
</dbReference>
<feature type="compositionally biased region" description="Basic and acidic residues" evidence="2">
    <location>
        <begin position="1"/>
        <end position="16"/>
    </location>
</feature>
<dbReference type="InterPro" id="IPR006674">
    <property type="entry name" value="HD_domain"/>
</dbReference>
<dbReference type="Gene3D" id="3.30.70.2760">
    <property type="match status" value="1"/>
</dbReference>
<dbReference type="SMART" id="SM00471">
    <property type="entry name" value="HDc"/>
    <property type="match status" value="1"/>
</dbReference>
<dbReference type="Pfam" id="PF01966">
    <property type="entry name" value="HD"/>
    <property type="match status" value="1"/>
</dbReference>
<dbReference type="PANTHER" id="PTHR11373:SF4">
    <property type="entry name" value="DEOXYNUCLEOSIDE TRIPHOSPHATE TRIPHOSPHOHYDROLASE SAMHD1"/>
    <property type="match status" value="1"/>
</dbReference>
<dbReference type="InterPro" id="IPR003607">
    <property type="entry name" value="HD/PDEase_dom"/>
</dbReference>
<keyword evidence="5" id="KW-1185">Reference proteome</keyword>
<dbReference type="PROSITE" id="PS51831">
    <property type="entry name" value="HD"/>
    <property type="match status" value="1"/>
</dbReference>
<feature type="domain" description="HD" evidence="3">
    <location>
        <begin position="65"/>
        <end position="183"/>
    </location>
</feature>
<dbReference type="Proteomes" id="UP001501920">
    <property type="component" value="Chromosome 20"/>
</dbReference>
<accession>A0AAR2KGE8</accession>
<reference evidence="4 5" key="1">
    <citation type="submission" date="2020-10" db="EMBL/GenBank/DDBJ databases">
        <title>Pygocentrus nattereri (red-bellied piranha) genome, fPygNat1, primary haplotype.</title>
        <authorList>
            <person name="Myers G."/>
            <person name="Meyer A."/>
            <person name="Karagic N."/>
            <person name="Pippel M."/>
            <person name="Winkler S."/>
            <person name="Tracey A."/>
            <person name="Wood J."/>
            <person name="Formenti G."/>
            <person name="Howe K."/>
            <person name="Fedrigo O."/>
            <person name="Jarvis E.D."/>
        </authorList>
    </citation>
    <scope>NUCLEOTIDE SEQUENCE [LARGE SCALE GENOMIC DNA]</scope>
</reference>
<dbReference type="SUPFAM" id="SSF109604">
    <property type="entry name" value="HD-domain/PDEase-like"/>
    <property type="match status" value="1"/>
</dbReference>
<organism evidence="4 5">
    <name type="scientific">Pygocentrus nattereri</name>
    <name type="common">Red-bellied piranha</name>
    <dbReference type="NCBI Taxonomy" id="42514"/>
    <lineage>
        <taxon>Eukaryota</taxon>
        <taxon>Metazoa</taxon>
        <taxon>Chordata</taxon>
        <taxon>Craniata</taxon>
        <taxon>Vertebrata</taxon>
        <taxon>Euteleostomi</taxon>
        <taxon>Actinopterygii</taxon>
        <taxon>Neopterygii</taxon>
        <taxon>Teleostei</taxon>
        <taxon>Ostariophysi</taxon>
        <taxon>Characiformes</taxon>
        <taxon>Characoidei</taxon>
        <taxon>Pygocentrus</taxon>
    </lineage>
</organism>
<name>A0AAR2KGE8_PYGNA</name>
<protein>
    <recommendedName>
        <fullName evidence="3">HD domain-containing protein</fullName>
    </recommendedName>
</protein>
<dbReference type="GO" id="GO:0008832">
    <property type="term" value="F:dGTPase activity"/>
    <property type="evidence" value="ECO:0007669"/>
    <property type="project" value="TreeGrafter"/>
</dbReference>
<comment type="similarity">
    <text evidence="1">Belongs to the SAMHD1 family.</text>
</comment>
<dbReference type="Ensembl" id="ENSPNAT00000047520.1">
    <property type="protein sequence ID" value="ENSPNAP00000061502.1"/>
    <property type="gene ID" value="ENSPNAG00000031686.1"/>
</dbReference>
<dbReference type="AlphaFoldDB" id="A0AAR2KGE8"/>
<dbReference type="GeneTree" id="ENSGT00390000013867"/>
<proteinExistence type="inferred from homology"/>
<dbReference type="GO" id="GO:0006203">
    <property type="term" value="P:dGTP catabolic process"/>
    <property type="evidence" value="ECO:0007669"/>
    <property type="project" value="TreeGrafter"/>
</dbReference>
<evidence type="ECO:0000313" key="4">
    <source>
        <dbReference type="Ensembl" id="ENSPNAP00000061502.1"/>
    </source>
</evidence>